<protein>
    <recommendedName>
        <fullName evidence="3">Nucleic-acid-binding protein from mobile element jockey</fullName>
    </recommendedName>
</protein>
<gene>
    <name evidence="1" type="ORF">HZH66_010530</name>
</gene>
<accession>A0A834JFN8</accession>
<evidence type="ECO:0000313" key="1">
    <source>
        <dbReference type="EMBL" id="KAF7387763.1"/>
    </source>
</evidence>
<name>A0A834JFN8_VESVU</name>
<organism evidence="1 2">
    <name type="scientific">Vespula vulgaris</name>
    <name type="common">Yellow jacket</name>
    <name type="synonym">Wasp</name>
    <dbReference type="NCBI Taxonomy" id="7454"/>
    <lineage>
        <taxon>Eukaryota</taxon>
        <taxon>Metazoa</taxon>
        <taxon>Ecdysozoa</taxon>
        <taxon>Arthropoda</taxon>
        <taxon>Hexapoda</taxon>
        <taxon>Insecta</taxon>
        <taxon>Pterygota</taxon>
        <taxon>Neoptera</taxon>
        <taxon>Endopterygota</taxon>
        <taxon>Hymenoptera</taxon>
        <taxon>Apocrita</taxon>
        <taxon>Aculeata</taxon>
        <taxon>Vespoidea</taxon>
        <taxon>Vespidae</taxon>
        <taxon>Vespinae</taxon>
        <taxon>Vespula</taxon>
    </lineage>
</organism>
<reference evidence="1" key="1">
    <citation type="journal article" date="2020" name="G3 (Bethesda)">
        <title>High-Quality Assemblies for Three Invasive Social Wasps from the &lt;i&gt;Vespula&lt;/i&gt; Genus.</title>
        <authorList>
            <person name="Harrop T.W.R."/>
            <person name="Guhlin J."/>
            <person name="McLaughlin G.M."/>
            <person name="Permina E."/>
            <person name="Stockwell P."/>
            <person name="Gilligan J."/>
            <person name="Le Lec M.F."/>
            <person name="Gruber M.A.M."/>
            <person name="Quinn O."/>
            <person name="Lovegrove M."/>
            <person name="Duncan E.J."/>
            <person name="Remnant E.J."/>
            <person name="Van Eeckhoven J."/>
            <person name="Graham B."/>
            <person name="Knapp R.A."/>
            <person name="Langford K.W."/>
            <person name="Kronenberg Z."/>
            <person name="Press M.O."/>
            <person name="Eacker S.M."/>
            <person name="Wilson-Rankin E.E."/>
            <person name="Purcell J."/>
            <person name="Lester P.J."/>
            <person name="Dearden P.K."/>
        </authorList>
    </citation>
    <scope>NUCLEOTIDE SEQUENCE</scope>
    <source>
        <strain evidence="1">Marl-1</strain>
    </source>
</reference>
<sequence length="147" mass="16715">MVKKKRDIPQSMRCQAYGHTRNYCNRNPACVKCADKHLMYNCPLEGKLGNAKCFNCQGNHPASYKGCISYADALSSETKSLFPNQNNDTYNEISEIKQLLIQSAKSLELIRNMLIEQNKLFQQQIQQINAMIQLLTKVIANNNNKNG</sequence>
<dbReference type="EMBL" id="JACSEA010000012">
    <property type="protein sequence ID" value="KAF7387763.1"/>
    <property type="molecule type" value="Genomic_DNA"/>
</dbReference>
<evidence type="ECO:0008006" key="3">
    <source>
        <dbReference type="Google" id="ProtNLM"/>
    </source>
</evidence>
<comment type="caution">
    <text evidence="1">The sequence shown here is derived from an EMBL/GenBank/DDBJ whole genome shotgun (WGS) entry which is preliminary data.</text>
</comment>
<keyword evidence="2" id="KW-1185">Reference proteome</keyword>
<dbReference type="AlphaFoldDB" id="A0A834JFN8"/>
<dbReference type="Proteomes" id="UP000614350">
    <property type="component" value="Unassembled WGS sequence"/>
</dbReference>
<proteinExistence type="predicted"/>
<evidence type="ECO:0000313" key="2">
    <source>
        <dbReference type="Proteomes" id="UP000614350"/>
    </source>
</evidence>